<dbReference type="NCBIfam" id="TIGR04387">
    <property type="entry name" value="capsid_maj_N4"/>
    <property type="match status" value="1"/>
</dbReference>
<sequence length="325" mass="35049">MNYGDISPRTAGKACKKFLERGVPLRLIERFADSRPLEKNDTKTQIFRRYNSLAPALTPLTEGVSPSGKTGTKTDVTVNLEQYGDYVELTDVIVDTHEDPVLKEYMGITGEQASETVELVSYGVIKGGTSVFYANGSARTDVNTELTLAVQRRALRGILAMNGKRHTQFLDGSPNHNTSPVGACFIGLCHTDCSSSIRDMTGFIPVAEYGTQQALPGEIGTVEEVRYCASSLYEPFADAGGAKGLMISTTGTSADVYPVIYLAQHAFGVVPLRGKKAITPMVLNPNVPRGGDQLGQCGSVGWKTMYAACILNDAWMARAECCVKL</sequence>
<protein>
    <recommendedName>
        <fullName evidence="3">N4-gp56 family major capsid protein</fullName>
    </recommendedName>
</protein>
<dbReference type="EMBL" id="AP026709">
    <property type="protein sequence ID" value="BDQ36306.1"/>
    <property type="molecule type" value="Genomic_DNA"/>
</dbReference>
<reference evidence="1 2" key="1">
    <citation type="submission" date="2022-08" db="EMBL/GenBank/DDBJ databases">
        <title>Genome Sequence of the sulphate-reducing bacterium, Pseudodesulfovibrio sp. SYK.</title>
        <authorList>
            <person name="Kondo R."/>
            <person name="Kataoka T."/>
        </authorList>
    </citation>
    <scope>NUCLEOTIDE SEQUENCE [LARGE SCALE GENOMIC DNA]</scope>
    <source>
        <strain evidence="1 2">SYK</strain>
    </source>
</reference>
<dbReference type="RefSeq" id="WP_281762221.1">
    <property type="nucleotide sequence ID" value="NZ_AP026709.1"/>
</dbReference>
<organism evidence="1 2">
    <name type="scientific">Pseudodesulfovibrio nedwellii</name>
    <dbReference type="NCBI Taxonomy" id="2973072"/>
    <lineage>
        <taxon>Bacteria</taxon>
        <taxon>Pseudomonadati</taxon>
        <taxon>Thermodesulfobacteriota</taxon>
        <taxon>Desulfovibrionia</taxon>
        <taxon>Desulfovibrionales</taxon>
        <taxon>Desulfovibrionaceae</taxon>
    </lineage>
</organism>
<evidence type="ECO:0000313" key="2">
    <source>
        <dbReference type="Proteomes" id="UP001317742"/>
    </source>
</evidence>
<proteinExistence type="predicted"/>
<keyword evidence="2" id="KW-1185">Reference proteome</keyword>
<gene>
    <name evidence="1" type="ORF">SYK_06660</name>
</gene>
<dbReference type="Proteomes" id="UP001317742">
    <property type="component" value="Chromosome"/>
</dbReference>
<evidence type="ECO:0008006" key="3">
    <source>
        <dbReference type="Google" id="ProtNLM"/>
    </source>
</evidence>
<name>A0ABM8AXS1_9BACT</name>
<accession>A0ABM8AXS1</accession>
<evidence type="ECO:0000313" key="1">
    <source>
        <dbReference type="EMBL" id="BDQ36306.1"/>
    </source>
</evidence>